<keyword evidence="1 3" id="KW-0963">Cytoplasm</keyword>
<dbReference type="UniPathway" id="UPA00988"/>
<dbReference type="GO" id="GO:0016779">
    <property type="term" value="F:nucleotidyltransferase activity"/>
    <property type="evidence" value="ECO:0007669"/>
    <property type="project" value="UniProtKB-UniRule"/>
</dbReference>
<evidence type="ECO:0000313" key="4">
    <source>
        <dbReference type="EMBL" id="CAD8396010.1"/>
    </source>
</evidence>
<dbReference type="PANTHER" id="PTHR20882:SF14">
    <property type="entry name" value="CYTOPLASMIC TRNA 2-THIOLATION PROTEIN 2"/>
    <property type="match status" value="1"/>
</dbReference>
<dbReference type="PANTHER" id="PTHR20882">
    <property type="entry name" value="CYTOPLASMIC TRNA 2-THIOLATION PROTEIN 2"/>
    <property type="match status" value="1"/>
</dbReference>
<dbReference type="GO" id="GO:0005829">
    <property type="term" value="C:cytosol"/>
    <property type="evidence" value="ECO:0007669"/>
    <property type="project" value="TreeGrafter"/>
</dbReference>
<dbReference type="Gene3D" id="3.40.50.620">
    <property type="entry name" value="HUPs"/>
    <property type="match status" value="1"/>
</dbReference>
<comment type="similarity">
    <text evidence="3">Belongs to the CTU2/NCS2 family.</text>
</comment>
<dbReference type="GO" id="GO:0032447">
    <property type="term" value="P:protein urmylation"/>
    <property type="evidence" value="ECO:0007669"/>
    <property type="project" value="UniProtKB-UniRule"/>
</dbReference>
<reference evidence="4" key="1">
    <citation type="submission" date="2021-01" db="EMBL/GenBank/DDBJ databases">
        <authorList>
            <person name="Corre E."/>
            <person name="Pelletier E."/>
            <person name="Niang G."/>
            <person name="Scheremetjew M."/>
            <person name="Finn R."/>
            <person name="Kale V."/>
            <person name="Holt S."/>
            <person name="Cochrane G."/>
            <person name="Meng A."/>
            <person name="Brown T."/>
            <person name="Cohen L."/>
        </authorList>
    </citation>
    <scope>NUCLEOTIDE SEQUENCE</scope>
    <source>
        <strain evidence="4">UTEX LB 2760</strain>
    </source>
</reference>
<accession>A0A7S0BLH2</accession>
<dbReference type="AlphaFoldDB" id="A0A7S0BLH2"/>
<evidence type="ECO:0000256" key="2">
    <source>
        <dbReference type="ARBA" id="ARBA00022694"/>
    </source>
</evidence>
<protein>
    <recommendedName>
        <fullName evidence="3">Cytoplasmic tRNA 2-thiolation protein 2</fullName>
    </recommendedName>
</protein>
<name>A0A7S0BLH2_9RHOD</name>
<dbReference type="GO" id="GO:0002143">
    <property type="term" value="P:tRNA wobble position uridine thiolation"/>
    <property type="evidence" value="ECO:0007669"/>
    <property type="project" value="TreeGrafter"/>
</dbReference>
<comment type="subcellular location">
    <subcellularLocation>
        <location evidence="3">Cytoplasm</location>
    </subcellularLocation>
</comment>
<proteinExistence type="inferred from homology"/>
<dbReference type="InterPro" id="IPR014729">
    <property type="entry name" value="Rossmann-like_a/b/a_fold"/>
</dbReference>
<dbReference type="InterPro" id="IPR019407">
    <property type="entry name" value="CTU2"/>
</dbReference>
<comment type="pathway">
    <text evidence="3">tRNA modification; 5-methoxycarbonylmethyl-2-thiouridine-tRNA biosynthesis.</text>
</comment>
<comment type="function">
    <text evidence="3">Plays a central role in 2-thiolation of mcm(5)S(2)U at tRNA wobble positions of tRNA(Lys), tRNA(Glu) and tRNA(Gln). May act by forming a heterodimer with NCS6/CTU1 that ligates sulfur from thiocarboxylated URM1 onto the uridine of tRNAs at wobble position.</text>
</comment>
<dbReference type="GO" id="GO:0016783">
    <property type="term" value="F:sulfurtransferase activity"/>
    <property type="evidence" value="ECO:0007669"/>
    <property type="project" value="TreeGrafter"/>
</dbReference>
<dbReference type="GO" id="GO:0000049">
    <property type="term" value="F:tRNA binding"/>
    <property type="evidence" value="ECO:0007669"/>
    <property type="project" value="InterPro"/>
</dbReference>
<gene>
    <name evidence="4" type="ORF">RMAR0315_LOCUS5997</name>
</gene>
<dbReference type="Pfam" id="PF10288">
    <property type="entry name" value="CTU2"/>
    <property type="match status" value="1"/>
</dbReference>
<sequence length="351" mass="38469">MERKCGKCKTEEGTIWATDGARCEDCFCVVTMHSVKVILSRNRLAMFKSRICVSSNPPSTSSAALASILDECLKPGPKRKASRMSFEVIVLHVQLPTELFGSGEKGKESMEALAKLYGFEFQDVQLKESVVTSLKSIRDLDDRIDLVQGAVRSSLIEKTKAMNCSTLLVCANATNLAVDVIAKTVKGRGGAIPDEVSPAMEYGSVRIGRPFMELSARHVTRYARLRRVEKYAVSTEFFSSPDSSLSQIAENFVLQLQEMQPSTSTTVLRTAAKLRKNEAALLCPACASRDVLIGREADRSGKSQGSEDMHPLCEVCSDKDMNTSSENVVEVAQAFCRATVKEFAPDAEEQE</sequence>
<keyword evidence="2 3" id="KW-0819">tRNA processing</keyword>
<evidence type="ECO:0000256" key="3">
    <source>
        <dbReference type="HAMAP-Rule" id="MF_03054"/>
    </source>
</evidence>
<dbReference type="HAMAP" id="MF_03054">
    <property type="entry name" value="CTU2"/>
    <property type="match status" value="1"/>
</dbReference>
<dbReference type="EMBL" id="HBEK01010867">
    <property type="protein sequence ID" value="CAD8396010.1"/>
    <property type="molecule type" value="Transcribed_RNA"/>
</dbReference>
<organism evidence="4">
    <name type="scientific">Rhodosorus marinus</name>
    <dbReference type="NCBI Taxonomy" id="101924"/>
    <lineage>
        <taxon>Eukaryota</taxon>
        <taxon>Rhodophyta</taxon>
        <taxon>Stylonematophyceae</taxon>
        <taxon>Stylonematales</taxon>
        <taxon>Stylonemataceae</taxon>
        <taxon>Rhodosorus</taxon>
    </lineage>
</organism>
<evidence type="ECO:0000256" key="1">
    <source>
        <dbReference type="ARBA" id="ARBA00022490"/>
    </source>
</evidence>